<dbReference type="RefSeq" id="WP_379027449.1">
    <property type="nucleotide sequence ID" value="NZ_JBHRXE010000001.1"/>
</dbReference>
<reference evidence="2" key="1">
    <citation type="journal article" date="2019" name="Int. J. Syst. Evol. Microbiol.">
        <title>The Global Catalogue of Microorganisms (GCM) 10K type strain sequencing project: providing services to taxonomists for standard genome sequencing and annotation.</title>
        <authorList>
            <consortium name="The Broad Institute Genomics Platform"/>
            <consortium name="The Broad Institute Genome Sequencing Center for Infectious Disease"/>
            <person name="Wu L."/>
            <person name="Ma J."/>
        </authorList>
    </citation>
    <scope>NUCLEOTIDE SEQUENCE [LARGE SCALE GENOMIC DNA]</scope>
    <source>
        <strain evidence="2">VKM B-3226</strain>
    </source>
</reference>
<gene>
    <name evidence="1" type="ORF">ACFOMP_00575</name>
</gene>
<proteinExistence type="predicted"/>
<dbReference type="Proteomes" id="UP001595596">
    <property type="component" value="Unassembled WGS sequence"/>
</dbReference>
<protein>
    <submittedName>
        <fullName evidence="1">Uncharacterized protein</fullName>
    </submittedName>
</protein>
<evidence type="ECO:0000313" key="1">
    <source>
        <dbReference type="EMBL" id="MFC3567948.1"/>
    </source>
</evidence>
<organism evidence="1 2">
    <name type="scientific">Paracoccus simplex</name>
    <dbReference type="NCBI Taxonomy" id="2086346"/>
    <lineage>
        <taxon>Bacteria</taxon>
        <taxon>Pseudomonadati</taxon>
        <taxon>Pseudomonadota</taxon>
        <taxon>Alphaproteobacteria</taxon>
        <taxon>Rhodobacterales</taxon>
        <taxon>Paracoccaceae</taxon>
        <taxon>Paracoccus</taxon>
    </lineage>
</organism>
<evidence type="ECO:0000313" key="2">
    <source>
        <dbReference type="Proteomes" id="UP001595596"/>
    </source>
</evidence>
<comment type="caution">
    <text evidence="1">The sequence shown here is derived from an EMBL/GenBank/DDBJ whole genome shotgun (WGS) entry which is preliminary data.</text>
</comment>
<keyword evidence="2" id="KW-1185">Reference proteome</keyword>
<sequence>MAAFGLFCKRLTDALPIKTVSLRSLMKRIRFSTVCPVDARNR</sequence>
<name>A0ABV7RSS9_9RHOB</name>
<dbReference type="EMBL" id="JBHRXE010000001">
    <property type="protein sequence ID" value="MFC3567948.1"/>
    <property type="molecule type" value="Genomic_DNA"/>
</dbReference>
<accession>A0ABV7RSS9</accession>